<evidence type="ECO:0000313" key="3">
    <source>
        <dbReference type="Proteomes" id="UP000193200"/>
    </source>
</evidence>
<proteinExistence type="predicted"/>
<gene>
    <name evidence="2" type="ORF">OCH7691_02666</name>
</gene>
<dbReference type="Proteomes" id="UP000193200">
    <property type="component" value="Unassembled WGS sequence"/>
</dbReference>
<dbReference type="EMBL" id="FWFR01000002">
    <property type="protein sequence ID" value="SLN60535.1"/>
    <property type="molecule type" value="Genomic_DNA"/>
</dbReference>
<protein>
    <submittedName>
        <fullName evidence="2">Uncharacterized protein</fullName>
    </submittedName>
</protein>
<organism evidence="2 3">
    <name type="scientific">Oceanibacterium hippocampi</name>
    <dbReference type="NCBI Taxonomy" id="745714"/>
    <lineage>
        <taxon>Bacteria</taxon>
        <taxon>Pseudomonadati</taxon>
        <taxon>Pseudomonadota</taxon>
        <taxon>Alphaproteobacteria</taxon>
        <taxon>Sneathiellales</taxon>
        <taxon>Sneathiellaceae</taxon>
        <taxon>Oceanibacterium</taxon>
    </lineage>
</organism>
<sequence length="94" mass="10100">MASKRGFLDSILARAISFLVFLGLAGVIFVIAQDRIMGSQAEAAGPNEAAFVACLHERRAAIDKELADGVYDARQAETFLSRAEAYCRSTTASE</sequence>
<evidence type="ECO:0000313" key="2">
    <source>
        <dbReference type="EMBL" id="SLN60535.1"/>
    </source>
</evidence>
<feature type="transmembrane region" description="Helical" evidence="1">
    <location>
        <begin position="12"/>
        <end position="32"/>
    </location>
</feature>
<reference evidence="2 3" key="1">
    <citation type="submission" date="2017-03" db="EMBL/GenBank/DDBJ databases">
        <authorList>
            <person name="Afonso C.L."/>
            <person name="Miller P.J."/>
            <person name="Scott M.A."/>
            <person name="Spackman E."/>
            <person name="Goraichik I."/>
            <person name="Dimitrov K.M."/>
            <person name="Suarez D.L."/>
            <person name="Swayne D.E."/>
        </authorList>
    </citation>
    <scope>NUCLEOTIDE SEQUENCE [LARGE SCALE GENOMIC DNA]</scope>
    <source>
        <strain evidence="2 3">CECT 7691</strain>
    </source>
</reference>
<keyword evidence="3" id="KW-1185">Reference proteome</keyword>
<accession>A0A1Y5TCD2</accession>
<name>A0A1Y5TCD2_9PROT</name>
<dbReference type="AlphaFoldDB" id="A0A1Y5TCD2"/>
<keyword evidence="1" id="KW-0472">Membrane</keyword>
<keyword evidence="1" id="KW-1133">Transmembrane helix</keyword>
<keyword evidence="1" id="KW-0812">Transmembrane</keyword>
<evidence type="ECO:0000256" key="1">
    <source>
        <dbReference type="SAM" id="Phobius"/>
    </source>
</evidence>
<dbReference type="InParanoid" id="A0A1Y5TCD2"/>
<dbReference type="RefSeq" id="WP_085883995.1">
    <property type="nucleotide sequence ID" value="NZ_FWFR01000002.1"/>
</dbReference>